<evidence type="ECO:0008006" key="4">
    <source>
        <dbReference type="Google" id="ProtNLM"/>
    </source>
</evidence>
<dbReference type="eggNOG" id="ENOG5033XC9">
    <property type="taxonomic scope" value="Bacteria"/>
</dbReference>
<accession>D7DKW0</accession>
<protein>
    <recommendedName>
        <fullName evidence="4">Lipoprotein</fullName>
    </recommendedName>
</protein>
<gene>
    <name evidence="2" type="ordered locus">M301_0183</name>
</gene>
<dbReference type="RefSeq" id="WP_013146888.1">
    <property type="nucleotide sequence ID" value="NC_014207.1"/>
</dbReference>
<name>D7DKW0_METV0</name>
<keyword evidence="1" id="KW-0732">Signal</keyword>
<keyword evidence="3" id="KW-1185">Reference proteome</keyword>
<sequence length="147" mass="16250" precursor="true">MTITKKYMNSLLAVFILALSGCSTMQDVVKAKESGSEGTTQSYQVTENQAWDIAKTVFRWEGSDAIEEHKDQHYMLTSSGMNMVSYGAVMGAWITPINDLDTKVTVVTKRRLTLNVATTLTESTFHRRFAQAVEIVKKGKPLPASAP</sequence>
<dbReference type="AlphaFoldDB" id="D7DKW0"/>
<feature type="signal peptide" evidence="1">
    <location>
        <begin position="1"/>
        <end position="25"/>
    </location>
</feature>
<evidence type="ECO:0000256" key="1">
    <source>
        <dbReference type="SAM" id="SignalP"/>
    </source>
</evidence>
<dbReference type="HOGENOM" id="CLU_1765888_0_0_4"/>
<organism evidence="2 3">
    <name type="scientific">Methylotenera versatilis (strain 301)</name>
    <dbReference type="NCBI Taxonomy" id="666681"/>
    <lineage>
        <taxon>Bacteria</taxon>
        <taxon>Pseudomonadati</taxon>
        <taxon>Pseudomonadota</taxon>
        <taxon>Betaproteobacteria</taxon>
        <taxon>Nitrosomonadales</taxon>
        <taxon>Methylophilaceae</taxon>
        <taxon>Methylotenera</taxon>
    </lineage>
</organism>
<evidence type="ECO:0000313" key="2">
    <source>
        <dbReference type="EMBL" id="ADI28571.1"/>
    </source>
</evidence>
<reference evidence="3" key="1">
    <citation type="submission" date="2010-05" db="EMBL/GenBank/DDBJ databases">
        <title>Complete sequence of Methylotenera sp. 301.</title>
        <authorList>
            <person name="Lucas S."/>
            <person name="Copeland A."/>
            <person name="Lapidus A."/>
            <person name="Cheng J.-F."/>
            <person name="Bruce D."/>
            <person name="Goodwin L."/>
            <person name="Pitluck S."/>
            <person name="Clum A."/>
            <person name="Land M."/>
            <person name="Hauser L."/>
            <person name="Kyrpides N."/>
            <person name="Ivanova N."/>
            <person name="Chistoservova L."/>
            <person name="Kalyuzhnaya M."/>
            <person name="Woyke T."/>
        </authorList>
    </citation>
    <scope>NUCLEOTIDE SEQUENCE [LARGE SCALE GENOMIC DNA]</scope>
    <source>
        <strain evidence="3">301</strain>
    </source>
</reference>
<dbReference type="OrthoDB" id="5516999at2"/>
<evidence type="ECO:0000313" key="3">
    <source>
        <dbReference type="Proteomes" id="UP000000383"/>
    </source>
</evidence>
<dbReference type="Proteomes" id="UP000000383">
    <property type="component" value="Chromosome"/>
</dbReference>
<dbReference type="PROSITE" id="PS51257">
    <property type="entry name" value="PROKAR_LIPOPROTEIN"/>
    <property type="match status" value="1"/>
</dbReference>
<feature type="chain" id="PRO_5003094536" description="Lipoprotein" evidence="1">
    <location>
        <begin position="26"/>
        <end position="147"/>
    </location>
</feature>
<proteinExistence type="predicted"/>
<dbReference type="KEGG" id="meh:M301_0183"/>
<dbReference type="EMBL" id="CP002056">
    <property type="protein sequence ID" value="ADI28571.1"/>
    <property type="molecule type" value="Genomic_DNA"/>
</dbReference>
<reference evidence="2 3" key="2">
    <citation type="journal article" date="2011" name="J. Bacteriol.">
        <title>Genomes of three methylotrophs from a single niche uncover genetic and metabolic divergence of Methylophilaceae.</title>
        <authorList>
            <person name="Lapidus A."/>
            <person name="Clum A."/>
            <person name="Labutti K."/>
            <person name="Kaluzhnaya M.G."/>
            <person name="Lim S."/>
            <person name="Beck D.A."/>
            <person name="Glavina Del Rio T."/>
            <person name="Nolan M."/>
            <person name="Mavromatis K."/>
            <person name="Huntemann M."/>
            <person name="Lucas S."/>
            <person name="Lidstrom M.E."/>
            <person name="Ivanova N."/>
            <person name="Chistoserdova L."/>
        </authorList>
    </citation>
    <scope>NUCLEOTIDE SEQUENCE [LARGE SCALE GENOMIC DNA]</scope>
    <source>
        <strain evidence="2 3">301</strain>
    </source>
</reference>